<dbReference type="Proteomes" id="UP000240357">
    <property type="component" value="Unassembled WGS sequence"/>
</dbReference>
<reference evidence="1 2" key="1">
    <citation type="submission" date="2018-03" db="EMBL/GenBank/DDBJ databases">
        <title>Adhaeribacter sp. HMF7605 Genome sequencing and assembly.</title>
        <authorList>
            <person name="Kang H."/>
            <person name="Kang J."/>
            <person name="Cha I."/>
            <person name="Kim H."/>
            <person name="Joh K."/>
        </authorList>
    </citation>
    <scope>NUCLEOTIDE SEQUENCE [LARGE SCALE GENOMIC DNA]</scope>
    <source>
        <strain evidence="1 2">HMF7605</strain>
    </source>
</reference>
<sequence>MQNNEHEISVIFPYLSKFRIYTDMPYIHLRRTESSDLYLAGFATWNDLKEARDRAKAQGIVIIFWGEAEKVKAWQATRWVYKADYTSFGLAYQDYQYPMHQGKMFSTPLASFQSALDQIGNPKFILIWRGQQ</sequence>
<accession>A0A2T2YF20</accession>
<gene>
    <name evidence="1" type="ORF">AHMF7605_11565</name>
</gene>
<evidence type="ECO:0000313" key="2">
    <source>
        <dbReference type="Proteomes" id="UP000240357"/>
    </source>
</evidence>
<name>A0A2T2YF20_9BACT</name>
<dbReference type="AlphaFoldDB" id="A0A2T2YF20"/>
<organism evidence="1 2">
    <name type="scientific">Adhaeribacter arboris</name>
    <dbReference type="NCBI Taxonomy" id="2072846"/>
    <lineage>
        <taxon>Bacteria</taxon>
        <taxon>Pseudomonadati</taxon>
        <taxon>Bacteroidota</taxon>
        <taxon>Cytophagia</taxon>
        <taxon>Cytophagales</taxon>
        <taxon>Hymenobacteraceae</taxon>
        <taxon>Adhaeribacter</taxon>
    </lineage>
</organism>
<dbReference type="EMBL" id="PYFT01000001">
    <property type="protein sequence ID" value="PSR54109.1"/>
    <property type="molecule type" value="Genomic_DNA"/>
</dbReference>
<keyword evidence="2" id="KW-1185">Reference proteome</keyword>
<proteinExistence type="predicted"/>
<comment type="caution">
    <text evidence="1">The sequence shown here is derived from an EMBL/GenBank/DDBJ whole genome shotgun (WGS) entry which is preliminary data.</text>
</comment>
<protein>
    <submittedName>
        <fullName evidence="1">Uncharacterized protein</fullName>
    </submittedName>
</protein>
<evidence type="ECO:0000313" key="1">
    <source>
        <dbReference type="EMBL" id="PSR54109.1"/>
    </source>
</evidence>